<reference evidence="3" key="1">
    <citation type="journal article" date="2010" name="Science">
        <title>Signatures of adaptation to obligate biotrophy in the Hyaloperonospora arabidopsidis genome.</title>
        <authorList>
            <person name="Baxter L."/>
            <person name="Tripathy S."/>
            <person name="Ishaque N."/>
            <person name="Boot N."/>
            <person name="Cabral A."/>
            <person name="Kemen E."/>
            <person name="Thines M."/>
            <person name="Ah-Fong A."/>
            <person name="Anderson R."/>
            <person name="Badejoko W."/>
            <person name="Bittner-Eddy P."/>
            <person name="Boore J.L."/>
            <person name="Chibucos M.C."/>
            <person name="Coates M."/>
            <person name="Dehal P."/>
            <person name="Delehaunty K."/>
            <person name="Dong S."/>
            <person name="Downton P."/>
            <person name="Dumas B."/>
            <person name="Fabro G."/>
            <person name="Fronick C."/>
            <person name="Fuerstenberg S.I."/>
            <person name="Fulton L."/>
            <person name="Gaulin E."/>
            <person name="Govers F."/>
            <person name="Hughes L."/>
            <person name="Humphray S."/>
            <person name="Jiang R.H."/>
            <person name="Judelson H."/>
            <person name="Kamoun S."/>
            <person name="Kyung K."/>
            <person name="Meijer H."/>
            <person name="Minx P."/>
            <person name="Morris P."/>
            <person name="Nelson J."/>
            <person name="Phuntumart V."/>
            <person name="Qutob D."/>
            <person name="Rehmany A."/>
            <person name="Rougon-Cardoso A."/>
            <person name="Ryden P."/>
            <person name="Torto-Alalibo T."/>
            <person name="Studholme D."/>
            <person name="Wang Y."/>
            <person name="Win J."/>
            <person name="Wood J."/>
            <person name="Clifton S.W."/>
            <person name="Rogers J."/>
            <person name="Van den Ackerveken G."/>
            <person name="Jones J.D."/>
            <person name="McDowell J.M."/>
            <person name="Beynon J."/>
            <person name="Tyler B.M."/>
        </authorList>
    </citation>
    <scope>NUCLEOTIDE SEQUENCE [LARGE SCALE GENOMIC DNA]</scope>
    <source>
        <strain evidence="3">Emoy2</strain>
    </source>
</reference>
<proteinExistence type="predicted"/>
<dbReference type="Proteomes" id="UP000011713">
    <property type="component" value="Unassembled WGS sequence"/>
</dbReference>
<keyword evidence="1" id="KW-0472">Membrane</keyword>
<reference evidence="2" key="2">
    <citation type="submission" date="2015-06" db="UniProtKB">
        <authorList>
            <consortium name="EnsemblProtists"/>
        </authorList>
    </citation>
    <scope>IDENTIFICATION</scope>
    <source>
        <strain evidence="2">Emoy2</strain>
    </source>
</reference>
<evidence type="ECO:0000313" key="2">
    <source>
        <dbReference type="EnsemblProtists" id="HpaP804857"/>
    </source>
</evidence>
<name>M4BEY9_HYAAE</name>
<dbReference type="HOGENOM" id="CLU_2890576_0_0_1"/>
<dbReference type="VEuPathDB" id="FungiDB:HpaG804857"/>
<dbReference type="AlphaFoldDB" id="M4BEY9"/>
<evidence type="ECO:0000256" key="1">
    <source>
        <dbReference type="SAM" id="Phobius"/>
    </source>
</evidence>
<organism evidence="2 3">
    <name type="scientific">Hyaloperonospora arabidopsidis (strain Emoy2)</name>
    <name type="common">Downy mildew agent</name>
    <name type="synonym">Peronospora arabidopsidis</name>
    <dbReference type="NCBI Taxonomy" id="559515"/>
    <lineage>
        <taxon>Eukaryota</taxon>
        <taxon>Sar</taxon>
        <taxon>Stramenopiles</taxon>
        <taxon>Oomycota</taxon>
        <taxon>Peronosporomycetes</taxon>
        <taxon>Peronosporales</taxon>
        <taxon>Peronosporaceae</taxon>
        <taxon>Hyaloperonospora</taxon>
    </lineage>
</organism>
<protein>
    <submittedName>
        <fullName evidence="2">Uncharacterized protein</fullName>
    </submittedName>
</protein>
<keyword evidence="1" id="KW-0812">Transmembrane</keyword>
<dbReference type="EMBL" id="JH598187">
    <property type="status" value="NOT_ANNOTATED_CDS"/>
    <property type="molecule type" value="Genomic_DNA"/>
</dbReference>
<keyword evidence="3" id="KW-1185">Reference proteome</keyword>
<sequence length="63" mass="7182">MYVCVHDEARSDVLGIECLAVSLYCFFFAPAMVFFMATWEEYYTGTLVLPVINGPNEGFWLCT</sequence>
<evidence type="ECO:0000313" key="3">
    <source>
        <dbReference type="Proteomes" id="UP000011713"/>
    </source>
</evidence>
<dbReference type="STRING" id="559515.M4BEY9"/>
<keyword evidence="1" id="KW-1133">Transmembrane helix</keyword>
<accession>M4BEY9</accession>
<feature type="transmembrane region" description="Helical" evidence="1">
    <location>
        <begin position="18"/>
        <end position="39"/>
    </location>
</feature>
<dbReference type="EnsemblProtists" id="HpaT804857">
    <property type="protein sequence ID" value="HpaP804857"/>
    <property type="gene ID" value="HpaG804857"/>
</dbReference>
<dbReference type="InParanoid" id="M4BEY9"/>